<evidence type="ECO:0000256" key="1">
    <source>
        <dbReference type="ARBA" id="ARBA00004651"/>
    </source>
</evidence>
<evidence type="ECO:0000313" key="8">
    <source>
        <dbReference type="EMBL" id="MFB9136423.1"/>
    </source>
</evidence>
<accession>A0ABV5HQ95</accession>
<evidence type="ECO:0000313" key="9">
    <source>
        <dbReference type="Proteomes" id="UP001589645"/>
    </source>
</evidence>
<evidence type="ECO:0000256" key="5">
    <source>
        <dbReference type="ARBA" id="ARBA00023136"/>
    </source>
</evidence>
<dbReference type="Proteomes" id="UP001589645">
    <property type="component" value="Unassembled WGS sequence"/>
</dbReference>
<keyword evidence="4 6" id="KW-1133">Transmembrane helix</keyword>
<evidence type="ECO:0000256" key="2">
    <source>
        <dbReference type="ARBA" id="ARBA00022475"/>
    </source>
</evidence>
<feature type="domain" description="Polysaccharide chain length determinant N-terminal" evidence="7">
    <location>
        <begin position="29"/>
        <end position="133"/>
    </location>
</feature>
<dbReference type="Pfam" id="PF02706">
    <property type="entry name" value="Wzz"/>
    <property type="match status" value="1"/>
</dbReference>
<dbReference type="RefSeq" id="WP_390194534.1">
    <property type="nucleotide sequence ID" value="NZ_JBHMEP010000005.1"/>
</dbReference>
<dbReference type="SUPFAM" id="SSF160355">
    <property type="entry name" value="Bacterial polysaccharide co-polymerase-like"/>
    <property type="match status" value="1"/>
</dbReference>
<evidence type="ECO:0000256" key="4">
    <source>
        <dbReference type="ARBA" id="ARBA00022989"/>
    </source>
</evidence>
<feature type="transmembrane region" description="Helical" evidence="6">
    <location>
        <begin position="326"/>
        <end position="345"/>
    </location>
</feature>
<gene>
    <name evidence="8" type="ORF">ACFFUV_15735</name>
</gene>
<keyword evidence="5 6" id="KW-0472">Membrane</keyword>
<dbReference type="EMBL" id="JBHMEP010000005">
    <property type="protein sequence ID" value="MFB9136423.1"/>
    <property type="molecule type" value="Genomic_DNA"/>
</dbReference>
<proteinExistence type="predicted"/>
<comment type="caution">
    <text evidence="8">The sequence shown here is derived from an EMBL/GenBank/DDBJ whole genome shotgun (WGS) entry which is preliminary data.</text>
</comment>
<keyword evidence="3 6" id="KW-0812">Transmembrane</keyword>
<name>A0ABV5HQ95_9VIBR</name>
<comment type="subcellular location">
    <subcellularLocation>
        <location evidence="1">Cell membrane</location>
        <topology evidence="1">Multi-pass membrane protein</topology>
    </subcellularLocation>
</comment>
<sequence length="351" mass="39399">MNVVRKPVWDESFVKISSSSSHHSASHNEEIALRELLLTLWQGKWLIVACVLFAGAVTLFYAQTRAPHWSSYAQISAPHASDIMGYRQHVQAYQPIFSYRFGDSSPELSALTQPNQLYRQFIETFNSADNKARFRASLGEQAPWIGQITATADEQDRKEYQSLIKQGADVSQIALPNYQLRLQASSAQQSQHLLTQYVEYSVNRTQEAAKANLEALVSAKRNELLQRQKLLEMQAQSRIDAEINRTEAQRLVAQTQNVDTQRYTHHLNQLKNLTNYALVSPELNGIDAKLAALQQLSTAPISRFNGFHNLSDPLAASQQDRASSTLLLLLGCLVGGFIAGVWLLVKSLFKQ</sequence>
<organism evidence="8 9">
    <name type="scientific">Vibrio olivae</name>
    <dbReference type="NCBI Taxonomy" id="1243002"/>
    <lineage>
        <taxon>Bacteria</taxon>
        <taxon>Pseudomonadati</taxon>
        <taxon>Pseudomonadota</taxon>
        <taxon>Gammaproteobacteria</taxon>
        <taxon>Vibrionales</taxon>
        <taxon>Vibrionaceae</taxon>
        <taxon>Vibrio</taxon>
    </lineage>
</organism>
<protein>
    <submittedName>
        <fullName evidence="8">Wzz/FepE/Etk N-terminal domain-containing protein</fullName>
    </submittedName>
</protein>
<evidence type="ECO:0000256" key="6">
    <source>
        <dbReference type="SAM" id="Phobius"/>
    </source>
</evidence>
<keyword evidence="2" id="KW-1003">Cell membrane</keyword>
<reference evidence="8 9" key="1">
    <citation type="submission" date="2024-09" db="EMBL/GenBank/DDBJ databases">
        <authorList>
            <person name="Sun Q."/>
            <person name="Mori K."/>
        </authorList>
    </citation>
    <scope>NUCLEOTIDE SEQUENCE [LARGE SCALE GENOMIC DNA]</scope>
    <source>
        <strain evidence="8 9">CECT 8064</strain>
    </source>
</reference>
<evidence type="ECO:0000259" key="7">
    <source>
        <dbReference type="Pfam" id="PF02706"/>
    </source>
</evidence>
<dbReference type="InterPro" id="IPR003856">
    <property type="entry name" value="LPS_length_determ_N"/>
</dbReference>
<keyword evidence="9" id="KW-1185">Reference proteome</keyword>
<evidence type="ECO:0000256" key="3">
    <source>
        <dbReference type="ARBA" id="ARBA00022692"/>
    </source>
</evidence>
<feature type="transmembrane region" description="Helical" evidence="6">
    <location>
        <begin position="45"/>
        <end position="62"/>
    </location>
</feature>
<dbReference type="Gene3D" id="3.30.1890.10">
    <property type="entry name" value="FepE-like"/>
    <property type="match status" value="1"/>
</dbReference>